<dbReference type="Gene3D" id="3.30.420.10">
    <property type="entry name" value="Ribonuclease H-like superfamily/Ribonuclease H"/>
    <property type="match status" value="1"/>
</dbReference>
<comment type="function">
    <text evidence="10">Endonuclease that specifically degrades the RNA of RNA-DNA hybrids.</text>
</comment>
<dbReference type="AlphaFoldDB" id="A0A2U1IZ32"/>
<evidence type="ECO:0000256" key="11">
    <source>
        <dbReference type="SAM" id="MobiDB-lite"/>
    </source>
</evidence>
<evidence type="ECO:0000256" key="3">
    <source>
        <dbReference type="ARBA" id="ARBA00005300"/>
    </source>
</evidence>
<reference evidence="13 14" key="1">
    <citation type="journal article" date="2018" name="MBio">
        <title>Comparative Genomics Reveals the Core Gene Toolbox for the Fungus-Insect Symbiosis.</title>
        <authorList>
            <person name="Wang Y."/>
            <person name="Stata M."/>
            <person name="Wang W."/>
            <person name="Stajich J.E."/>
            <person name="White M.M."/>
            <person name="Moncalvo J.M."/>
        </authorList>
    </citation>
    <scope>NUCLEOTIDE SEQUENCE [LARGE SCALE GENOMIC DNA]</scope>
    <source>
        <strain evidence="13 14">AUS-126-30</strain>
    </source>
</reference>
<dbReference type="InterPro" id="IPR009027">
    <property type="entry name" value="Ribosomal_bL9/RNase_H1_N"/>
</dbReference>
<evidence type="ECO:0000256" key="1">
    <source>
        <dbReference type="ARBA" id="ARBA00000077"/>
    </source>
</evidence>
<accession>A0A2U1IZ32</accession>
<dbReference type="GO" id="GO:0003676">
    <property type="term" value="F:nucleic acid binding"/>
    <property type="evidence" value="ECO:0007669"/>
    <property type="project" value="UniProtKB-UniRule"/>
</dbReference>
<dbReference type="SUPFAM" id="SSF55658">
    <property type="entry name" value="L9 N-domain-like"/>
    <property type="match status" value="1"/>
</dbReference>
<dbReference type="PIRSF" id="PIRSF036852">
    <property type="entry name" value="Ribonuclease_H1_euk"/>
    <property type="match status" value="1"/>
</dbReference>
<dbReference type="PROSITE" id="PS50879">
    <property type="entry name" value="RNASE_H_1"/>
    <property type="match status" value="1"/>
</dbReference>
<evidence type="ECO:0000313" key="14">
    <source>
        <dbReference type="Proteomes" id="UP000245591"/>
    </source>
</evidence>
<dbReference type="InterPro" id="IPR017067">
    <property type="entry name" value="RNase_H1_euk"/>
</dbReference>
<evidence type="ECO:0000256" key="10">
    <source>
        <dbReference type="PIRNR" id="PIRNR036852"/>
    </source>
</evidence>
<dbReference type="Gene3D" id="3.40.970.10">
    <property type="entry name" value="Ribonuclease H1, N-terminal domain"/>
    <property type="match status" value="1"/>
</dbReference>
<gene>
    <name evidence="13" type="ORF">BB558_005914</name>
</gene>
<feature type="region of interest" description="Disordered" evidence="11">
    <location>
        <begin position="65"/>
        <end position="95"/>
    </location>
</feature>
<evidence type="ECO:0000256" key="5">
    <source>
        <dbReference type="ARBA" id="ARBA00022722"/>
    </source>
</evidence>
<feature type="compositionally biased region" description="Polar residues" evidence="11">
    <location>
        <begin position="132"/>
        <end position="160"/>
    </location>
</feature>
<dbReference type="GO" id="GO:0004523">
    <property type="term" value="F:RNA-DNA hybrid ribonuclease activity"/>
    <property type="evidence" value="ECO:0007669"/>
    <property type="project" value="UniProtKB-UniRule"/>
</dbReference>
<feature type="domain" description="RNase H type-1" evidence="12">
    <location>
        <begin position="209"/>
        <end position="365"/>
    </location>
</feature>
<evidence type="ECO:0000256" key="4">
    <source>
        <dbReference type="ARBA" id="ARBA00012180"/>
    </source>
</evidence>
<keyword evidence="14" id="KW-1185">Reference proteome</keyword>
<feature type="compositionally biased region" description="Basic and acidic residues" evidence="11">
    <location>
        <begin position="73"/>
        <end position="91"/>
    </location>
</feature>
<dbReference type="SUPFAM" id="SSF53098">
    <property type="entry name" value="Ribonuclease H-like"/>
    <property type="match status" value="1"/>
</dbReference>
<feature type="region of interest" description="Disordered" evidence="11">
    <location>
        <begin position="107"/>
        <end position="172"/>
    </location>
</feature>
<dbReference type="GO" id="GO:0043137">
    <property type="term" value="P:DNA replication, removal of RNA primer"/>
    <property type="evidence" value="ECO:0007669"/>
    <property type="project" value="TreeGrafter"/>
</dbReference>
<dbReference type="EC" id="3.1.26.4" evidence="4 10"/>
<dbReference type="InterPro" id="IPR011320">
    <property type="entry name" value="RNase_H1_N"/>
</dbReference>
<evidence type="ECO:0000256" key="9">
    <source>
        <dbReference type="ARBA" id="ARBA00022842"/>
    </source>
</evidence>
<keyword evidence="7 10" id="KW-0255">Endonuclease</keyword>
<comment type="catalytic activity">
    <reaction evidence="1 10">
        <text>Endonucleolytic cleavage to 5'-phosphomonoester.</text>
        <dbReference type="EC" id="3.1.26.4"/>
    </reaction>
</comment>
<dbReference type="InterPro" id="IPR050092">
    <property type="entry name" value="RNase_H"/>
</dbReference>
<dbReference type="Pfam" id="PF01693">
    <property type="entry name" value="Cauli_VI"/>
    <property type="match status" value="1"/>
</dbReference>
<proteinExistence type="inferred from homology"/>
<dbReference type="Pfam" id="PF00075">
    <property type="entry name" value="RNase_H"/>
    <property type="match status" value="1"/>
</dbReference>
<organism evidence="13 14">
    <name type="scientific">Smittium angustum</name>
    <dbReference type="NCBI Taxonomy" id="133377"/>
    <lineage>
        <taxon>Eukaryota</taxon>
        <taxon>Fungi</taxon>
        <taxon>Fungi incertae sedis</taxon>
        <taxon>Zoopagomycota</taxon>
        <taxon>Kickxellomycotina</taxon>
        <taxon>Harpellomycetes</taxon>
        <taxon>Harpellales</taxon>
        <taxon>Legeriomycetaceae</taxon>
        <taxon>Smittium</taxon>
    </lineage>
</organism>
<dbReference type="FunFam" id="3.40.970.10:FF:000001">
    <property type="entry name" value="Ribonuclease H1"/>
    <property type="match status" value="1"/>
</dbReference>
<name>A0A2U1IZ32_SMIAN</name>
<evidence type="ECO:0000256" key="6">
    <source>
        <dbReference type="ARBA" id="ARBA00022723"/>
    </source>
</evidence>
<dbReference type="PANTHER" id="PTHR10642">
    <property type="entry name" value="RIBONUCLEASE H1"/>
    <property type="match status" value="1"/>
</dbReference>
<evidence type="ECO:0000313" key="13">
    <source>
        <dbReference type="EMBL" id="PVZ98080.1"/>
    </source>
</evidence>
<evidence type="ECO:0000256" key="8">
    <source>
        <dbReference type="ARBA" id="ARBA00022801"/>
    </source>
</evidence>
<dbReference type="GO" id="GO:0000287">
    <property type="term" value="F:magnesium ion binding"/>
    <property type="evidence" value="ECO:0007669"/>
    <property type="project" value="UniProtKB-UniRule"/>
</dbReference>
<protein>
    <recommendedName>
        <fullName evidence="4 10">Ribonuclease H</fullName>
        <shortName evidence="10">RNase H</shortName>
        <ecNumber evidence="4 10">3.1.26.4</ecNumber>
    </recommendedName>
</protein>
<dbReference type="CDD" id="cd09280">
    <property type="entry name" value="RNase_HI_eukaryote_like"/>
    <property type="match status" value="1"/>
</dbReference>
<keyword evidence="8 10" id="KW-0378">Hydrolase</keyword>
<dbReference type="Proteomes" id="UP000245591">
    <property type="component" value="Unassembled WGS sequence"/>
</dbReference>
<evidence type="ECO:0000256" key="2">
    <source>
        <dbReference type="ARBA" id="ARBA00001946"/>
    </source>
</evidence>
<comment type="similarity">
    <text evidence="3 10">Belongs to the RNase H family.</text>
</comment>
<evidence type="ECO:0000256" key="7">
    <source>
        <dbReference type="ARBA" id="ARBA00022759"/>
    </source>
</evidence>
<comment type="caution">
    <text evidence="13">The sequence shown here is derived from an EMBL/GenBank/DDBJ whole genome shotgun (WGS) entry which is preliminary data.</text>
</comment>
<comment type="cofactor">
    <cofactor evidence="2 10">
        <name>Mg(2+)</name>
        <dbReference type="ChEBI" id="CHEBI:18420"/>
    </cofactor>
</comment>
<evidence type="ECO:0000259" key="12">
    <source>
        <dbReference type="PROSITE" id="PS50879"/>
    </source>
</evidence>
<sequence>MGAFYAIRVGRKTGIFLSWEECQQYVMGYSGAQFKKFITKGEAYKYLNQPITLTTPLQIASVNKTPQVQNDALPKRSSEGHAEYGKSERSRPNYSYQSRYQNYQKNLEAQSVPDDPFGGREFGKKSKKKPVYNNNRYPEPTKTNDQSRTIIPPSTNTQPPSREPQKINVDPPLKIDNVVSPNQNKNEHELVGFHDYHKAKRLKLTQTDETKPLVIYTDGACRGNGRDNPRAGMGIYFGENDIRNASERLKGKQTNNRAELMAIIRAIEIASEHEQRKDITKAPRKIIIMTDSKYAINSMTIWVFNWMSNGWKSGAGKIIENKDLIERIKELMIDREGRILFQYVPAHKNIKGNEMADSLAVNGSVLPEIV</sequence>
<keyword evidence="6 10" id="KW-0479">Metal-binding</keyword>
<dbReference type="InterPro" id="IPR036397">
    <property type="entry name" value="RNaseH_sf"/>
</dbReference>
<keyword evidence="9 10" id="KW-0460">Magnesium</keyword>
<dbReference type="InterPro" id="IPR002156">
    <property type="entry name" value="RNaseH_domain"/>
</dbReference>
<dbReference type="InterPro" id="IPR012337">
    <property type="entry name" value="RNaseH-like_sf"/>
</dbReference>
<dbReference type="EMBL" id="MBFU01000588">
    <property type="protein sequence ID" value="PVZ98080.1"/>
    <property type="molecule type" value="Genomic_DNA"/>
</dbReference>
<keyword evidence="5 10" id="KW-0540">Nuclease</keyword>
<dbReference type="InterPro" id="IPR037056">
    <property type="entry name" value="RNase_H1_N_sf"/>
</dbReference>
<dbReference type="PANTHER" id="PTHR10642:SF26">
    <property type="entry name" value="RIBONUCLEASE H1"/>
    <property type="match status" value="1"/>
</dbReference>